<protein>
    <submittedName>
        <fullName evidence="2">Uncharacterized protein</fullName>
    </submittedName>
</protein>
<reference evidence="2 3" key="1">
    <citation type="journal article" date="2024" name="Science">
        <title>Giant polyketide synthase enzymes in the biosynthesis of giant marine polyether toxins.</title>
        <authorList>
            <person name="Fallon T.R."/>
            <person name="Shende V.V."/>
            <person name="Wierzbicki I.H."/>
            <person name="Pendleton A.L."/>
            <person name="Watervoot N.F."/>
            <person name="Auber R.P."/>
            <person name="Gonzalez D.J."/>
            <person name="Wisecaver J.H."/>
            <person name="Moore B.S."/>
        </authorList>
    </citation>
    <scope>NUCLEOTIDE SEQUENCE [LARGE SCALE GENOMIC DNA]</scope>
    <source>
        <strain evidence="2 3">12B1</strain>
    </source>
</reference>
<name>A0AB34JAZ5_PRYPA</name>
<dbReference type="Proteomes" id="UP001515480">
    <property type="component" value="Unassembled WGS sequence"/>
</dbReference>
<dbReference type="AlphaFoldDB" id="A0AB34JAZ5"/>
<evidence type="ECO:0000313" key="2">
    <source>
        <dbReference type="EMBL" id="KAL1515856.1"/>
    </source>
</evidence>
<evidence type="ECO:0000256" key="1">
    <source>
        <dbReference type="SAM" id="MobiDB-lite"/>
    </source>
</evidence>
<proteinExistence type="predicted"/>
<organism evidence="2 3">
    <name type="scientific">Prymnesium parvum</name>
    <name type="common">Toxic golden alga</name>
    <dbReference type="NCBI Taxonomy" id="97485"/>
    <lineage>
        <taxon>Eukaryota</taxon>
        <taxon>Haptista</taxon>
        <taxon>Haptophyta</taxon>
        <taxon>Prymnesiophyceae</taxon>
        <taxon>Prymnesiales</taxon>
        <taxon>Prymnesiaceae</taxon>
        <taxon>Prymnesium</taxon>
    </lineage>
</organism>
<dbReference type="EMBL" id="JBGBPQ010000011">
    <property type="protein sequence ID" value="KAL1515856.1"/>
    <property type="molecule type" value="Genomic_DNA"/>
</dbReference>
<keyword evidence="3" id="KW-1185">Reference proteome</keyword>
<evidence type="ECO:0000313" key="3">
    <source>
        <dbReference type="Proteomes" id="UP001515480"/>
    </source>
</evidence>
<sequence length="105" mass="11430">MEALVWMPSVASRRLCASPASLAECLDEGPTHCGCPRPFRARRPASEQGNKQAERQAVEEWRRRRPADALRAGLPLCLLPDAPAGAHLRDRGGRGRPRLVPSAAV</sequence>
<accession>A0AB34JAZ5</accession>
<feature type="region of interest" description="Disordered" evidence="1">
    <location>
        <begin position="80"/>
        <end position="105"/>
    </location>
</feature>
<comment type="caution">
    <text evidence="2">The sequence shown here is derived from an EMBL/GenBank/DDBJ whole genome shotgun (WGS) entry which is preliminary data.</text>
</comment>
<gene>
    <name evidence="2" type="ORF">AB1Y20_002471</name>
</gene>